<dbReference type="Gene3D" id="2.60.40.420">
    <property type="entry name" value="Cupredoxins - blue copper proteins"/>
    <property type="match status" value="1"/>
</dbReference>
<dbReference type="PANTHER" id="PTHR34883:SF15">
    <property type="entry name" value="EXTRACELLULAR SERINE-RICH PROTEIN"/>
    <property type="match status" value="1"/>
</dbReference>
<reference evidence="3" key="1">
    <citation type="submission" date="2020-05" db="EMBL/GenBank/DDBJ databases">
        <title>Mycena genomes resolve the evolution of fungal bioluminescence.</title>
        <authorList>
            <person name="Tsai I.J."/>
        </authorList>
    </citation>
    <scope>NUCLEOTIDE SEQUENCE</scope>
    <source>
        <strain evidence="3">CCC161011</strain>
    </source>
</reference>
<keyword evidence="1" id="KW-1133">Transmembrane helix</keyword>
<feature type="transmembrane region" description="Helical" evidence="1">
    <location>
        <begin position="209"/>
        <end position="232"/>
    </location>
</feature>
<keyword evidence="1" id="KW-0472">Membrane</keyword>
<dbReference type="AlphaFoldDB" id="A0A8H7CLS0"/>
<evidence type="ECO:0000313" key="3">
    <source>
        <dbReference type="EMBL" id="KAF7342355.1"/>
    </source>
</evidence>
<dbReference type="SUPFAM" id="SSF49503">
    <property type="entry name" value="Cupredoxins"/>
    <property type="match status" value="1"/>
</dbReference>
<feature type="signal peptide" evidence="2">
    <location>
        <begin position="1"/>
        <end position="18"/>
    </location>
</feature>
<dbReference type="InterPro" id="IPR052953">
    <property type="entry name" value="Ser-rich/MCO-related"/>
</dbReference>
<evidence type="ECO:0000313" key="4">
    <source>
        <dbReference type="Proteomes" id="UP000620124"/>
    </source>
</evidence>
<gene>
    <name evidence="3" type="ORF">MVEN_01824100</name>
</gene>
<keyword evidence="1" id="KW-0812">Transmembrane</keyword>
<proteinExistence type="predicted"/>
<dbReference type="OrthoDB" id="2331100at2759"/>
<accession>A0A8H7CLS0</accession>
<sequence length="233" mass="23048">MRFAPLVATFAAAAVVSAQNQTVIVNVGASSGNAFQFIPNQITATNGSVVTFKFTGVPGFHSVTQAAFQSPCQPLEGGFDSGFVEILKNGTDGVFPEWNLTITNDSAPIWFFCKQLQPSPHCLSGMVGVINVKPGANSLAAFQAAAVKAGSVGQQQNGLVGIGASASAPPSIPSSIATLVLGSSSASATSPSGSGSGGSSSQTSAPGGAVALGVNFNLFAIVGGILAGAAMVL</sequence>
<evidence type="ECO:0000256" key="2">
    <source>
        <dbReference type="SAM" id="SignalP"/>
    </source>
</evidence>
<dbReference type="InterPro" id="IPR008972">
    <property type="entry name" value="Cupredoxin"/>
</dbReference>
<dbReference type="EMBL" id="JACAZI010000017">
    <property type="protein sequence ID" value="KAF7342355.1"/>
    <property type="molecule type" value="Genomic_DNA"/>
</dbReference>
<keyword evidence="2" id="KW-0732">Signal</keyword>
<keyword evidence="4" id="KW-1185">Reference proteome</keyword>
<comment type="caution">
    <text evidence="3">The sequence shown here is derived from an EMBL/GenBank/DDBJ whole genome shotgun (WGS) entry which is preliminary data.</text>
</comment>
<protein>
    <recommendedName>
        <fullName evidence="5">Extracellular serine-rich protein</fullName>
    </recommendedName>
</protein>
<name>A0A8H7CLS0_9AGAR</name>
<evidence type="ECO:0008006" key="5">
    <source>
        <dbReference type="Google" id="ProtNLM"/>
    </source>
</evidence>
<dbReference type="Proteomes" id="UP000620124">
    <property type="component" value="Unassembled WGS sequence"/>
</dbReference>
<organism evidence="3 4">
    <name type="scientific">Mycena venus</name>
    <dbReference type="NCBI Taxonomy" id="2733690"/>
    <lineage>
        <taxon>Eukaryota</taxon>
        <taxon>Fungi</taxon>
        <taxon>Dikarya</taxon>
        <taxon>Basidiomycota</taxon>
        <taxon>Agaricomycotina</taxon>
        <taxon>Agaricomycetes</taxon>
        <taxon>Agaricomycetidae</taxon>
        <taxon>Agaricales</taxon>
        <taxon>Marasmiineae</taxon>
        <taxon>Mycenaceae</taxon>
        <taxon>Mycena</taxon>
    </lineage>
</organism>
<evidence type="ECO:0000256" key="1">
    <source>
        <dbReference type="SAM" id="Phobius"/>
    </source>
</evidence>
<dbReference type="PANTHER" id="PTHR34883">
    <property type="entry name" value="SERINE-RICH PROTEIN, PUTATIVE-RELATED-RELATED"/>
    <property type="match status" value="1"/>
</dbReference>
<feature type="chain" id="PRO_5034542937" description="Extracellular serine-rich protein" evidence="2">
    <location>
        <begin position="19"/>
        <end position="233"/>
    </location>
</feature>